<protein>
    <submittedName>
        <fullName evidence="4">Pyrroloquinoline quinone biosynthesis peptide chaperone PqqD</fullName>
    </submittedName>
</protein>
<evidence type="ECO:0000256" key="1">
    <source>
        <dbReference type="ARBA" id="ARBA00004886"/>
    </source>
</evidence>
<comment type="subunit">
    <text evidence="2">Monomer. Interacts with PqqE.</text>
</comment>
<keyword evidence="5" id="KW-1185">Reference proteome</keyword>
<dbReference type="InterPro" id="IPR041881">
    <property type="entry name" value="PqqD_sf"/>
</dbReference>
<keyword evidence="3" id="KW-0884">PQQ biosynthesis</keyword>
<evidence type="ECO:0000313" key="5">
    <source>
        <dbReference type="Proteomes" id="UP001597024"/>
    </source>
</evidence>
<proteinExistence type="predicted"/>
<dbReference type="EMBL" id="JBHTHX010000419">
    <property type="protein sequence ID" value="MFD0885710.1"/>
    <property type="molecule type" value="Genomic_DNA"/>
</dbReference>
<evidence type="ECO:0000256" key="2">
    <source>
        <dbReference type="ARBA" id="ARBA00011741"/>
    </source>
</evidence>
<organism evidence="4 5">
    <name type="scientific">Streptosporangium algeriense</name>
    <dbReference type="NCBI Taxonomy" id="1682748"/>
    <lineage>
        <taxon>Bacteria</taxon>
        <taxon>Bacillati</taxon>
        <taxon>Actinomycetota</taxon>
        <taxon>Actinomycetes</taxon>
        <taxon>Streptosporangiales</taxon>
        <taxon>Streptosporangiaceae</taxon>
        <taxon>Streptosporangium</taxon>
    </lineage>
</organism>
<evidence type="ECO:0000256" key="3">
    <source>
        <dbReference type="ARBA" id="ARBA00022905"/>
    </source>
</evidence>
<dbReference type="InterPro" id="IPR008792">
    <property type="entry name" value="PQQD"/>
</dbReference>
<comment type="caution">
    <text evidence="4">The sequence shown here is derived from an EMBL/GenBank/DDBJ whole genome shotgun (WGS) entry which is preliminary data.</text>
</comment>
<dbReference type="Gene3D" id="1.10.10.1150">
    <property type="entry name" value="Coenzyme PQQ synthesis protein D (PqqD)"/>
    <property type="match status" value="1"/>
</dbReference>
<sequence>MDTSERGRAGLSMTWRPSLSPGALLRHCPVRQADLLIVPERIVVLNAEAASIVGLCDGHNTVEEIAARFPGEVFADVTEFLQDVRAQGWIR</sequence>
<evidence type="ECO:0000313" key="4">
    <source>
        <dbReference type="EMBL" id="MFD0885710.1"/>
    </source>
</evidence>
<reference evidence="5" key="1">
    <citation type="journal article" date="2019" name="Int. J. Syst. Evol. Microbiol.">
        <title>The Global Catalogue of Microorganisms (GCM) 10K type strain sequencing project: providing services to taxonomists for standard genome sequencing and annotation.</title>
        <authorList>
            <consortium name="The Broad Institute Genomics Platform"/>
            <consortium name="The Broad Institute Genome Sequencing Center for Infectious Disease"/>
            <person name="Wu L."/>
            <person name="Ma J."/>
        </authorList>
    </citation>
    <scope>NUCLEOTIDE SEQUENCE [LARGE SCALE GENOMIC DNA]</scope>
    <source>
        <strain evidence="5">CCUG 62974</strain>
    </source>
</reference>
<comment type="pathway">
    <text evidence="1">Cofactor biosynthesis; pyrroloquinoline quinone biosynthesis.</text>
</comment>
<dbReference type="Proteomes" id="UP001597024">
    <property type="component" value="Unassembled WGS sequence"/>
</dbReference>
<dbReference type="NCBIfam" id="TIGR03859">
    <property type="entry name" value="PQQ_PqqD"/>
    <property type="match status" value="1"/>
</dbReference>
<dbReference type="Pfam" id="PF05402">
    <property type="entry name" value="PqqD"/>
    <property type="match status" value="1"/>
</dbReference>
<gene>
    <name evidence="4" type="primary">pqqD</name>
    <name evidence="4" type="ORF">ACFQ08_14240</name>
</gene>
<name>A0ABW3DSD7_9ACTN</name>
<dbReference type="InterPro" id="IPR022479">
    <property type="entry name" value="PqqD_bac"/>
</dbReference>
<accession>A0ABW3DSD7</accession>